<sequence length="8" mass="876">MKNTVNIG</sequence>
<comment type="caution">
    <text evidence="1">The sequence shown here is derived from an EMBL/GenBank/DDBJ whole genome shotgun (WGS) entry which is preliminary data.</text>
</comment>
<reference evidence="1" key="1">
    <citation type="submission" date="2023-07" db="EMBL/GenBank/DDBJ databases">
        <title>draft genome sequence of fig (Ficus carica).</title>
        <authorList>
            <person name="Takahashi T."/>
            <person name="Nishimura K."/>
        </authorList>
    </citation>
    <scope>NUCLEOTIDE SEQUENCE</scope>
</reference>
<proteinExistence type="predicted"/>
<keyword evidence="2" id="KW-1185">Reference proteome</keyword>
<gene>
    <name evidence="1" type="ORF">TIFTF001_054825</name>
</gene>
<organism evidence="1 2">
    <name type="scientific">Ficus carica</name>
    <name type="common">Common fig</name>
    <dbReference type="NCBI Taxonomy" id="3494"/>
    <lineage>
        <taxon>Eukaryota</taxon>
        <taxon>Viridiplantae</taxon>
        <taxon>Streptophyta</taxon>
        <taxon>Embryophyta</taxon>
        <taxon>Tracheophyta</taxon>
        <taxon>Spermatophyta</taxon>
        <taxon>Magnoliopsida</taxon>
        <taxon>eudicotyledons</taxon>
        <taxon>Gunneridae</taxon>
        <taxon>Pentapetalae</taxon>
        <taxon>rosids</taxon>
        <taxon>fabids</taxon>
        <taxon>Rosales</taxon>
        <taxon>Moraceae</taxon>
        <taxon>Ficeae</taxon>
        <taxon>Ficus</taxon>
    </lineage>
</organism>
<name>A0AA88EKM3_FICCA</name>
<evidence type="ECO:0000313" key="2">
    <source>
        <dbReference type="Proteomes" id="UP001187192"/>
    </source>
</evidence>
<dbReference type="Proteomes" id="UP001187192">
    <property type="component" value="Unassembled WGS sequence"/>
</dbReference>
<dbReference type="EMBL" id="BTGU01015739">
    <property type="protein sequence ID" value="GMN73141.1"/>
    <property type="molecule type" value="Genomic_DNA"/>
</dbReference>
<protein>
    <submittedName>
        <fullName evidence="1">Uncharacterized protein</fullName>
    </submittedName>
</protein>
<evidence type="ECO:0000313" key="1">
    <source>
        <dbReference type="EMBL" id="GMN73141.1"/>
    </source>
</evidence>
<accession>A0AA88EKM3</accession>